<name>A0A0S2IBU0_9CNID</name>
<keyword evidence="2" id="KW-1278">Translocase</keyword>
<dbReference type="InterPro" id="IPR001457">
    <property type="entry name" value="NADH_UbQ/plastoQ_OxRdtase_su6"/>
</dbReference>
<proteinExistence type="inferred from homology"/>
<keyword evidence="2" id="KW-1133">Transmembrane helix</keyword>
<feature type="transmembrane region" description="Helical" evidence="2">
    <location>
        <begin position="141"/>
        <end position="164"/>
    </location>
</feature>
<dbReference type="PANTHER" id="PTHR33269:SF17">
    <property type="entry name" value="NADH-UBIQUINONE OXIDOREDUCTASE CHAIN 6"/>
    <property type="match status" value="1"/>
</dbReference>
<organism evidence="3">
    <name type="scientific">Catablema vesicarium</name>
    <dbReference type="NCBI Taxonomy" id="1732519"/>
    <lineage>
        <taxon>Eukaryota</taxon>
        <taxon>Metazoa</taxon>
        <taxon>Cnidaria</taxon>
        <taxon>Hydrozoa</taxon>
        <taxon>Hydroidolina</taxon>
        <taxon>Anthoathecata</taxon>
        <taxon>Filifera</taxon>
        <taxon>Pandeidae</taxon>
        <taxon>Catablema</taxon>
    </lineage>
</organism>
<reference evidence="3" key="1">
    <citation type="journal article" date="2015" name="PeerJ">
        <title>Phylogenetic analysis of higher-level relationships within Hydroidolina (Cnidaria: Hydrozoa) using mitochondrial genome data and insight into their mitochondrial transcription.</title>
        <authorList>
            <person name="Kayal E."/>
            <person name="Bentlage B."/>
            <person name="Cartwright P."/>
            <person name="Yanagihara A.A."/>
            <person name="Lindsay D.J."/>
            <person name="Hopcroft R.R."/>
            <person name="Collins A.G."/>
        </authorList>
    </citation>
    <scope>NUCLEOTIDE SEQUENCE</scope>
</reference>
<evidence type="ECO:0000256" key="2">
    <source>
        <dbReference type="RuleBase" id="RU004430"/>
    </source>
</evidence>
<keyword evidence="2" id="KW-0813">Transport</keyword>
<dbReference type="EMBL" id="KT809324">
    <property type="protein sequence ID" value="ALO20669.1"/>
    <property type="molecule type" value="Genomic_DNA"/>
</dbReference>
<dbReference type="Gene3D" id="1.20.120.1200">
    <property type="entry name" value="NADH-ubiquinone/plastoquinone oxidoreductase chain 6, subunit NuoJ"/>
    <property type="match status" value="1"/>
</dbReference>
<dbReference type="InterPro" id="IPR042106">
    <property type="entry name" value="Nuo/plastoQ_OxRdtase_6_NuoJ"/>
</dbReference>
<feature type="transmembrane region" description="Helical" evidence="2">
    <location>
        <begin position="88"/>
        <end position="107"/>
    </location>
</feature>
<keyword evidence="2" id="KW-0679">Respiratory chain</keyword>
<keyword evidence="2" id="KW-0249">Electron transport</keyword>
<dbReference type="EC" id="7.1.1.2" evidence="2"/>
<feature type="transmembrane region" description="Helical" evidence="2">
    <location>
        <begin position="54"/>
        <end position="76"/>
    </location>
</feature>
<keyword evidence="2" id="KW-0520">NAD</keyword>
<dbReference type="Pfam" id="PF00499">
    <property type="entry name" value="Oxidored_q3"/>
    <property type="match status" value="1"/>
</dbReference>
<feature type="transmembrane region" description="Helical" evidence="2">
    <location>
        <begin position="29"/>
        <end position="48"/>
    </location>
</feature>
<dbReference type="GO" id="GO:0008137">
    <property type="term" value="F:NADH dehydrogenase (ubiquinone) activity"/>
    <property type="evidence" value="ECO:0007669"/>
    <property type="project" value="UniProtKB-UniRule"/>
</dbReference>
<feature type="transmembrane region" description="Helical" evidence="2">
    <location>
        <begin position="6"/>
        <end position="22"/>
    </location>
</feature>
<gene>
    <name evidence="3" type="primary">nad6</name>
</gene>
<comment type="catalytic activity">
    <reaction evidence="2">
        <text>a ubiquinone + NADH + 5 H(+)(in) = a ubiquinol + NAD(+) + 4 H(+)(out)</text>
        <dbReference type="Rhea" id="RHEA:29091"/>
        <dbReference type="Rhea" id="RHEA-COMP:9565"/>
        <dbReference type="Rhea" id="RHEA-COMP:9566"/>
        <dbReference type="ChEBI" id="CHEBI:15378"/>
        <dbReference type="ChEBI" id="CHEBI:16389"/>
        <dbReference type="ChEBI" id="CHEBI:17976"/>
        <dbReference type="ChEBI" id="CHEBI:57540"/>
        <dbReference type="ChEBI" id="CHEBI:57945"/>
        <dbReference type="EC" id="7.1.1.2"/>
    </reaction>
</comment>
<comment type="function">
    <text evidence="2">Core subunit of the mitochondrial membrane respiratory chain NADH dehydrogenase (Complex I) which catalyzes electron transfer from NADH through the respiratory chain, using ubiquinone as an electron acceptor. Essential for the catalytic activity and assembly of complex I.</text>
</comment>
<accession>A0A0S2IBU0</accession>
<dbReference type="GO" id="GO:0031966">
    <property type="term" value="C:mitochondrial membrane"/>
    <property type="evidence" value="ECO:0007669"/>
    <property type="project" value="UniProtKB-SubCell"/>
</dbReference>
<protein>
    <recommendedName>
        <fullName evidence="1 2">NADH-ubiquinone oxidoreductase chain 6</fullName>
        <ecNumber evidence="2">7.1.1.2</ecNumber>
    </recommendedName>
</protein>
<dbReference type="PANTHER" id="PTHR33269">
    <property type="entry name" value="NADH-UBIQUINONE OXIDOREDUCTASE CHAIN 6"/>
    <property type="match status" value="1"/>
</dbReference>
<dbReference type="AlphaFoldDB" id="A0A0S2IBU0"/>
<evidence type="ECO:0000313" key="3">
    <source>
        <dbReference type="EMBL" id="ALO20669.1"/>
    </source>
</evidence>
<evidence type="ECO:0000256" key="1">
    <source>
        <dbReference type="ARBA" id="ARBA00021095"/>
    </source>
</evidence>
<keyword evidence="2" id="KW-0472">Membrane</keyword>
<comment type="similarity">
    <text evidence="2">Belongs to the complex I subunit 6 family.</text>
</comment>
<comment type="subcellular location">
    <subcellularLocation>
        <location evidence="2">Mitochondrion membrane</location>
        <topology evidence="2">Multi-pass membrane protein</topology>
    </subcellularLocation>
</comment>
<keyword evidence="2" id="KW-0812">Transmembrane</keyword>
<geneLocation type="mitochondrion" evidence="3"/>
<keyword evidence="2 3" id="KW-0496">Mitochondrion</keyword>
<keyword evidence="2" id="KW-0830">Ubiquinone</keyword>
<sequence>MEQLFFLFSILLIGSAVMTITSSNPIHSVFWLVVVFIYSAGFLISLGFEFLALMIIIIYVGAITILFLFIIMMLDIVQLRKISPVNNVLPILFIVGVNVLIEAWWLIKYNVGGFKFNYFQDWNIEISNHIINLGLNLYTEYAYPLLIISLLLLIAMIGAIVLTLELGLITRKQSLSDQHQRNNSWV</sequence>